<dbReference type="RefSeq" id="WP_091909369.1">
    <property type="nucleotide sequence ID" value="NZ_FNLO01000008.1"/>
</dbReference>
<dbReference type="AlphaFoldDB" id="A0A1H2PR90"/>
<evidence type="ECO:0000313" key="3">
    <source>
        <dbReference type="EMBL" id="SDV49394.1"/>
    </source>
</evidence>
<dbReference type="Proteomes" id="UP000243719">
    <property type="component" value="Unassembled WGS sequence"/>
</dbReference>
<feature type="compositionally biased region" description="Low complexity" evidence="1">
    <location>
        <begin position="34"/>
        <end position="54"/>
    </location>
</feature>
<protein>
    <recommendedName>
        <fullName evidence="5">Rap1a immunity protein domain-containing protein</fullName>
    </recommendedName>
</protein>
<gene>
    <name evidence="3" type="ORF">SAMN05216551_10841</name>
</gene>
<sequence length="166" mass="17535">MKQKIRYAAAVLTCLAPLALACQSAQAQAPAAPTAPNAQAAAPTDAPTGAPTGARNAMQEAAASWNAYTLMQQCQDKSDNVSQAQCTSAVRGVVHGYQYGVLFLAQHATVDNKRVQPIALCIDRTPLSTLVDEYVQDAQQVSPETLSKTPAEVALLGSIHQHHPCR</sequence>
<organism evidence="3 4">
    <name type="scientific">Chitinasiproducens palmae</name>
    <dbReference type="NCBI Taxonomy" id="1770053"/>
    <lineage>
        <taxon>Bacteria</taxon>
        <taxon>Pseudomonadati</taxon>
        <taxon>Pseudomonadota</taxon>
        <taxon>Betaproteobacteria</taxon>
        <taxon>Burkholderiales</taxon>
        <taxon>Burkholderiaceae</taxon>
        <taxon>Chitinasiproducens</taxon>
    </lineage>
</organism>
<feature type="region of interest" description="Disordered" evidence="1">
    <location>
        <begin position="34"/>
        <end position="55"/>
    </location>
</feature>
<dbReference type="PROSITE" id="PS51257">
    <property type="entry name" value="PROKAR_LIPOPROTEIN"/>
    <property type="match status" value="1"/>
</dbReference>
<keyword evidence="4" id="KW-1185">Reference proteome</keyword>
<feature type="chain" id="PRO_5017213170" description="Rap1a immunity protein domain-containing protein" evidence="2">
    <location>
        <begin position="28"/>
        <end position="166"/>
    </location>
</feature>
<proteinExistence type="predicted"/>
<name>A0A1H2PR90_9BURK</name>
<keyword evidence="2" id="KW-0732">Signal</keyword>
<evidence type="ECO:0000313" key="4">
    <source>
        <dbReference type="Proteomes" id="UP000243719"/>
    </source>
</evidence>
<reference evidence="4" key="1">
    <citation type="submission" date="2016-09" db="EMBL/GenBank/DDBJ databases">
        <authorList>
            <person name="Varghese N."/>
            <person name="Submissions S."/>
        </authorList>
    </citation>
    <scope>NUCLEOTIDE SEQUENCE [LARGE SCALE GENOMIC DNA]</scope>
    <source>
        <strain evidence="4">JS23</strain>
    </source>
</reference>
<evidence type="ECO:0000256" key="1">
    <source>
        <dbReference type="SAM" id="MobiDB-lite"/>
    </source>
</evidence>
<evidence type="ECO:0000256" key="2">
    <source>
        <dbReference type="SAM" id="SignalP"/>
    </source>
</evidence>
<dbReference type="OrthoDB" id="9093748at2"/>
<feature type="signal peptide" evidence="2">
    <location>
        <begin position="1"/>
        <end position="27"/>
    </location>
</feature>
<evidence type="ECO:0008006" key="5">
    <source>
        <dbReference type="Google" id="ProtNLM"/>
    </source>
</evidence>
<accession>A0A1H2PR90</accession>
<dbReference type="STRING" id="1770053.SAMN05216551_10841"/>
<dbReference type="EMBL" id="FNLO01000008">
    <property type="protein sequence ID" value="SDV49394.1"/>
    <property type="molecule type" value="Genomic_DNA"/>
</dbReference>